<dbReference type="GO" id="GO:0003934">
    <property type="term" value="F:GTP cyclohydrolase I activity"/>
    <property type="evidence" value="ECO:0007669"/>
    <property type="project" value="UniProtKB-EC"/>
</dbReference>
<gene>
    <name evidence="7" type="ORF">WCY31_00475</name>
</gene>
<dbReference type="RefSeq" id="WP_345970271.1">
    <property type="nucleotide sequence ID" value="NZ_CP147920.1"/>
</dbReference>
<keyword evidence="8" id="KW-1185">Reference proteome</keyword>
<dbReference type="InterPro" id="IPR001474">
    <property type="entry name" value="GTP_CycHdrlase_I"/>
</dbReference>
<reference evidence="7 8" key="1">
    <citation type="submission" date="2024-03" db="EMBL/GenBank/DDBJ databases">
        <title>Sulfurimonas sp. HSL3-1.</title>
        <authorList>
            <person name="Wang S."/>
        </authorList>
    </citation>
    <scope>NUCLEOTIDE SEQUENCE [LARGE SCALE GENOMIC DNA]</scope>
    <source>
        <strain evidence="7 8">HSL3-1</strain>
    </source>
</reference>
<dbReference type="InterPro" id="IPR020602">
    <property type="entry name" value="GTP_CycHdrlase_I_dom"/>
</dbReference>
<evidence type="ECO:0000256" key="1">
    <source>
        <dbReference type="ARBA" id="ARBA00001052"/>
    </source>
</evidence>
<evidence type="ECO:0000256" key="2">
    <source>
        <dbReference type="ARBA" id="ARBA00005080"/>
    </source>
</evidence>
<evidence type="ECO:0000313" key="8">
    <source>
        <dbReference type="Proteomes" id="UP001447842"/>
    </source>
</evidence>
<name>A0ABZ3HAU5_9BACT</name>
<keyword evidence="4" id="KW-0554">One-carbon metabolism</keyword>
<proteinExistence type="predicted"/>
<dbReference type="EMBL" id="CP147920">
    <property type="protein sequence ID" value="XAU15193.1"/>
    <property type="molecule type" value="Genomic_DNA"/>
</dbReference>
<evidence type="ECO:0000256" key="4">
    <source>
        <dbReference type="ARBA" id="ARBA00022563"/>
    </source>
</evidence>
<evidence type="ECO:0000256" key="3">
    <source>
        <dbReference type="ARBA" id="ARBA00012715"/>
    </source>
</evidence>
<comment type="catalytic activity">
    <reaction evidence="1">
        <text>GTP + H2O = 7,8-dihydroneopterin 3'-triphosphate + formate + H(+)</text>
        <dbReference type="Rhea" id="RHEA:17473"/>
        <dbReference type="ChEBI" id="CHEBI:15377"/>
        <dbReference type="ChEBI" id="CHEBI:15378"/>
        <dbReference type="ChEBI" id="CHEBI:15740"/>
        <dbReference type="ChEBI" id="CHEBI:37565"/>
        <dbReference type="ChEBI" id="CHEBI:58462"/>
        <dbReference type="EC" id="3.5.4.16"/>
    </reaction>
</comment>
<accession>A0ABZ3HAU5</accession>
<dbReference type="Pfam" id="PF01227">
    <property type="entry name" value="GTP_cyclohydroI"/>
    <property type="match status" value="1"/>
</dbReference>
<dbReference type="Gene3D" id="3.30.1130.10">
    <property type="match status" value="1"/>
</dbReference>
<feature type="domain" description="GTP cyclohydrolase I" evidence="6">
    <location>
        <begin position="97"/>
        <end position="256"/>
    </location>
</feature>
<dbReference type="PANTHER" id="PTHR11109">
    <property type="entry name" value="GTP CYCLOHYDROLASE I"/>
    <property type="match status" value="1"/>
</dbReference>
<evidence type="ECO:0000313" key="7">
    <source>
        <dbReference type="EMBL" id="XAU15193.1"/>
    </source>
</evidence>
<organism evidence="7 8">
    <name type="scientific">Sulfurimonas diazotrophicus</name>
    <dbReference type="NCBI Taxonomy" id="3131939"/>
    <lineage>
        <taxon>Bacteria</taxon>
        <taxon>Pseudomonadati</taxon>
        <taxon>Campylobacterota</taxon>
        <taxon>Epsilonproteobacteria</taxon>
        <taxon>Campylobacterales</taxon>
        <taxon>Sulfurimonadaceae</taxon>
        <taxon>Sulfurimonas</taxon>
    </lineage>
</organism>
<dbReference type="InterPro" id="IPR043133">
    <property type="entry name" value="GTP-CH-I_C/QueF"/>
</dbReference>
<keyword evidence="5 7" id="KW-0378">Hydrolase</keyword>
<dbReference type="Proteomes" id="UP001447842">
    <property type="component" value="Chromosome"/>
</dbReference>
<dbReference type="PANTHER" id="PTHR11109:SF7">
    <property type="entry name" value="GTP CYCLOHYDROLASE 1"/>
    <property type="match status" value="1"/>
</dbReference>
<dbReference type="SUPFAM" id="SSF55620">
    <property type="entry name" value="Tetrahydrobiopterin biosynthesis enzymes-like"/>
    <property type="match status" value="1"/>
</dbReference>
<dbReference type="EC" id="3.5.4.16" evidence="3"/>
<evidence type="ECO:0000256" key="5">
    <source>
        <dbReference type="ARBA" id="ARBA00022801"/>
    </source>
</evidence>
<protein>
    <recommendedName>
        <fullName evidence="3">GTP cyclohydrolase I</fullName>
        <ecNumber evidence="3">3.5.4.16</ecNumber>
    </recommendedName>
</protein>
<evidence type="ECO:0000259" key="6">
    <source>
        <dbReference type="Pfam" id="PF01227"/>
    </source>
</evidence>
<sequence>MVPTQEELDAFVRERFFCHFGHEDETALARAVEEYRAVKAFRVNENIHETGQKLSEEGHYVMRLYAMFYMGQMLDALKIDREDPNVMEDSACGNIGTAGRIAKMYTGAVPEDERELMSGRWNPEPRMATFPNNAKTHEPVFVTTQLDAVCSHHFIRFGQDQADTGSVVVVGYIPREKLGGISKINRFVNWCARRGWLQEDLTRYIGKKIMQVFETDSVYVGLFNLKHGCTAFRGACDINASTSTTYVTGTFEKDRSLIPLKFQ</sequence>
<comment type="pathway">
    <text evidence="2">Cofactor biosynthesis; 7,8-dihydroneopterin triphosphate biosynthesis; 7,8-dihydroneopterin triphosphate from GTP: step 1/1.</text>
</comment>